<dbReference type="EMBL" id="MSZX01000009">
    <property type="protein sequence ID" value="OPA75374.1"/>
    <property type="molecule type" value="Genomic_DNA"/>
</dbReference>
<dbReference type="CDD" id="cd00592">
    <property type="entry name" value="HTH_MerR-like"/>
    <property type="match status" value="1"/>
</dbReference>
<dbReference type="OrthoDB" id="465705at2"/>
<dbReference type="Gene3D" id="3.40.50.150">
    <property type="entry name" value="Vaccinia Virus protein VP39"/>
    <property type="match status" value="1"/>
</dbReference>
<dbReference type="CDD" id="cd02440">
    <property type="entry name" value="AdoMet_MTases"/>
    <property type="match status" value="1"/>
</dbReference>
<feature type="domain" description="HTH merR-type" evidence="4">
    <location>
        <begin position="1"/>
        <end position="69"/>
    </location>
</feature>
<dbReference type="InterPro" id="IPR047057">
    <property type="entry name" value="MerR_fam"/>
</dbReference>
<protein>
    <submittedName>
        <fullName evidence="5">Transcriptional regulator</fullName>
    </submittedName>
</protein>
<sequence length="354" mass="41640">MHINELATKLNISPRAIRFYENKGVITPQKHPTNGYRMFSEEDASRLQTIISLRLVGMSIADIMNVLLEIDKGERNEALYSLELQRSMMFTQFVELIHNIKITDRMIDHLKKQQPLGWDEIFELTNGLKSLNDLRSNWRDHWDFDQQAAIHDELVHNQELEFNQHPSYTQALQTIYQWVHPHKGEKGLDIGTGTGNLASLFFENGVEMAGIDQSKEMLKQCQRKFPEFETKMGNFLAIPYLNHSFDFIVTSYAMHHLTSDQKILALEEMQRVLKPHGRICIADLMFENDETKRMYYQKLEHEGKTPMISQIEHEYYADRSMLLRWFEDHGYLTKTQQMNEILHLIYAVPIKISY</sequence>
<accession>A0A1T2X667</accession>
<dbReference type="SUPFAM" id="SSF46955">
    <property type="entry name" value="Putative DNA-binding domain"/>
    <property type="match status" value="1"/>
</dbReference>
<keyword evidence="6" id="KW-1185">Reference proteome</keyword>
<dbReference type="GO" id="GO:0003677">
    <property type="term" value="F:DNA binding"/>
    <property type="evidence" value="ECO:0007669"/>
    <property type="project" value="UniProtKB-KW"/>
</dbReference>
<dbReference type="InterPro" id="IPR000551">
    <property type="entry name" value="MerR-type_HTH_dom"/>
</dbReference>
<dbReference type="SUPFAM" id="SSF53335">
    <property type="entry name" value="S-adenosyl-L-methionine-dependent methyltransferases"/>
    <property type="match status" value="1"/>
</dbReference>
<keyword evidence="2" id="KW-0238">DNA-binding</keyword>
<reference evidence="5 6" key="1">
    <citation type="submission" date="2017-01" db="EMBL/GenBank/DDBJ databases">
        <title>Genome analysis of Paenibacillus selenitrireducens ES3-24.</title>
        <authorList>
            <person name="Xu D."/>
            <person name="Yao R."/>
            <person name="Zheng S."/>
        </authorList>
    </citation>
    <scope>NUCLEOTIDE SEQUENCE [LARGE SCALE GENOMIC DNA]</scope>
    <source>
        <strain evidence="5 6">ES3-24</strain>
    </source>
</reference>
<evidence type="ECO:0000256" key="1">
    <source>
        <dbReference type="ARBA" id="ARBA00023015"/>
    </source>
</evidence>
<dbReference type="STRING" id="1324314.BVG16_21355"/>
<organism evidence="5 6">
    <name type="scientific">Paenibacillus selenitireducens</name>
    <dbReference type="NCBI Taxonomy" id="1324314"/>
    <lineage>
        <taxon>Bacteria</taxon>
        <taxon>Bacillati</taxon>
        <taxon>Bacillota</taxon>
        <taxon>Bacilli</taxon>
        <taxon>Bacillales</taxon>
        <taxon>Paenibacillaceae</taxon>
        <taxon>Paenibacillus</taxon>
    </lineage>
</organism>
<dbReference type="GO" id="GO:0003700">
    <property type="term" value="F:DNA-binding transcription factor activity"/>
    <property type="evidence" value="ECO:0007669"/>
    <property type="project" value="InterPro"/>
</dbReference>
<dbReference type="InterPro" id="IPR029063">
    <property type="entry name" value="SAM-dependent_MTases_sf"/>
</dbReference>
<dbReference type="PROSITE" id="PS50937">
    <property type="entry name" value="HTH_MERR_2"/>
    <property type="match status" value="1"/>
</dbReference>
<dbReference type="Pfam" id="PF08241">
    <property type="entry name" value="Methyltransf_11"/>
    <property type="match status" value="1"/>
</dbReference>
<evidence type="ECO:0000256" key="2">
    <source>
        <dbReference type="ARBA" id="ARBA00023125"/>
    </source>
</evidence>
<dbReference type="PANTHER" id="PTHR30204">
    <property type="entry name" value="REDOX-CYCLING DRUG-SENSING TRANSCRIPTIONAL ACTIVATOR SOXR"/>
    <property type="match status" value="1"/>
</dbReference>
<dbReference type="PANTHER" id="PTHR30204:SF94">
    <property type="entry name" value="HEAVY METAL-DEPENDENT TRANSCRIPTIONAL REGULATOR HI_0293-RELATED"/>
    <property type="match status" value="1"/>
</dbReference>
<dbReference type="SMART" id="SM00422">
    <property type="entry name" value="HTH_MERR"/>
    <property type="match status" value="1"/>
</dbReference>
<evidence type="ECO:0000313" key="6">
    <source>
        <dbReference type="Proteomes" id="UP000190188"/>
    </source>
</evidence>
<dbReference type="InterPro" id="IPR013216">
    <property type="entry name" value="Methyltransf_11"/>
</dbReference>
<evidence type="ECO:0000256" key="3">
    <source>
        <dbReference type="ARBA" id="ARBA00023163"/>
    </source>
</evidence>
<evidence type="ECO:0000259" key="4">
    <source>
        <dbReference type="PROSITE" id="PS50937"/>
    </source>
</evidence>
<dbReference type="InterPro" id="IPR009061">
    <property type="entry name" value="DNA-bd_dom_put_sf"/>
</dbReference>
<gene>
    <name evidence="5" type="ORF">BVG16_21355</name>
</gene>
<dbReference type="Proteomes" id="UP000190188">
    <property type="component" value="Unassembled WGS sequence"/>
</dbReference>
<dbReference type="AlphaFoldDB" id="A0A1T2X667"/>
<name>A0A1T2X667_9BACL</name>
<proteinExistence type="predicted"/>
<evidence type="ECO:0000313" key="5">
    <source>
        <dbReference type="EMBL" id="OPA75374.1"/>
    </source>
</evidence>
<comment type="caution">
    <text evidence="5">The sequence shown here is derived from an EMBL/GenBank/DDBJ whole genome shotgun (WGS) entry which is preliminary data.</text>
</comment>
<dbReference type="Pfam" id="PF13411">
    <property type="entry name" value="MerR_1"/>
    <property type="match status" value="1"/>
</dbReference>
<keyword evidence="1" id="KW-0805">Transcription regulation</keyword>
<dbReference type="Gene3D" id="1.10.1660.10">
    <property type="match status" value="1"/>
</dbReference>
<keyword evidence="3" id="KW-0804">Transcription</keyword>